<dbReference type="InterPro" id="IPR008909">
    <property type="entry name" value="DALR_anticod-bd"/>
</dbReference>
<name>A0A2G6E621_9BACT</name>
<evidence type="ECO:0000256" key="5">
    <source>
        <dbReference type="ARBA" id="ARBA00022598"/>
    </source>
</evidence>
<evidence type="ECO:0000256" key="10">
    <source>
        <dbReference type="ARBA" id="ARBA00049339"/>
    </source>
</evidence>
<comment type="caution">
    <text evidence="15">The sequence shown here is derived from an EMBL/GenBank/DDBJ whole genome shotgun (WGS) entry which is preliminary data.</text>
</comment>
<dbReference type="SUPFAM" id="SSF52374">
    <property type="entry name" value="Nucleotidylyl transferase"/>
    <property type="match status" value="1"/>
</dbReference>
<keyword evidence="6 11" id="KW-0547">Nucleotide-binding</keyword>
<dbReference type="FunFam" id="3.40.50.620:FF:000062">
    <property type="entry name" value="Arginine--tRNA ligase"/>
    <property type="match status" value="1"/>
</dbReference>
<dbReference type="GO" id="GO:0006420">
    <property type="term" value="P:arginyl-tRNA aminoacylation"/>
    <property type="evidence" value="ECO:0007669"/>
    <property type="project" value="UniProtKB-UniRule"/>
</dbReference>
<dbReference type="PRINTS" id="PR01038">
    <property type="entry name" value="TRNASYNTHARG"/>
</dbReference>
<dbReference type="SMART" id="SM00836">
    <property type="entry name" value="DALR_1"/>
    <property type="match status" value="1"/>
</dbReference>
<dbReference type="InterPro" id="IPR035684">
    <property type="entry name" value="ArgRS_core"/>
</dbReference>
<evidence type="ECO:0000256" key="7">
    <source>
        <dbReference type="ARBA" id="ARBA00022840"/>
    </source>
</evidence>
<dbReference type="SUPFAM" id="SSF55190">
    <property type="entry name" value="Arginyl-tRNA synthetase (ArgRS), N-terminal 'additional' domain"/>
    <property type="match status" value="1"/>
</dbReference>
<dbReference type="NCBIfam" id="TIGR00456">
    <property type="entry name" value="argS"/>
    <property type="match status" value="1"/>
</dbReference>
<dbReference type="InterPro" id="IPR009080">
    <property type="entry name" value="tRNAsynth_Ia_anticodon-bd"/>
</dbReference>
<dbReference type="InterPro" id="IPR036695">
    <property type="entry name" value="Arg-tRNA-synth_N_sf"/>
</dbReference>
<dbReference type="HAMAP" id="MF_00123">
    <property type="entry name" value="Arg_tRNA_synth"/>
    <property type="match status" value="1"/>
</dbReference>
<evidence type="ECO:0000313" key="16">
    <source>
        <dbReference type="Proteomes" id="UP000229740"/>
    </source>
</evidence>
<dbReference type="PANTHER" id="PTHR11956:SF5">
    <property type="entry name" value="ARGININE--TRNA LIGASE, CYTOPLASMIC"/>
    <property type="match status" value="1"/>
</dbReference>
<dbReference type="Pfam" id="PF00750">
    <property type="entry name" value="tRNA-synt_1d"/>
    <property type="match status" value="1"/>
</dbReference>
<dbReference type="GO" id="GO:0005737">
    <property type="term" value="C:cytoplasm"/>
    <property type="evidence" value="ECO:0007669"/>
    <property type="project" value="UniProtKB-SubCell"/>
</dbReference>
<evidence type="ECO:0000256" key="1">
    <source>
        <dbReference type="ARBA" id="ARBA00004496"/>
    </source>
</evidence>
<evidence type="ECO:0000256" key="12">
    <source>
        <dbReference type="RuleBase" id="RU363038"/>
    </source>
</evidence>
<dbReference type="Gene3D" id="3.30.1360.70">
    <property type="entry name" value="Arginyl tRNA synthetase N-terminal domain"/>
    <property type="match status" value="1"/>
</dbReference>
<organism evidence="15 16">
    <name type="scientific">candidate division KSB3 bacterium</name>
    <dbReference type="NCBI Taxonomy" id="2044937"/>
    <lineage>
        <taxon>Bacteria</taxon>
        <taxon>candidate division KSB3</taxon>
    </lineage>
</organism>
<proteinExistence type="inferred from homology"/>
<comment type="subcellular location">
    <subcellularLocation>
        <location evidence="1 11">Cytoplasm</location>
    </subcellularLocation>
</comment>
<gene>
    <name evidence="11" type="primary">argS</name>
    <name evidence="15" type="ORF">CSB45_06740</name>
</gene>
<dbReference type="CDD" id="cd00671">
    <property type="entry name" value="ArgRS_core"/>
    <property type="match status" value="1"/>
</dbReference>
<feature type="domain" description="DALR anticodon binding" evidence="13">
    <location>
        <begin position="434"/>
        <end position="555"/>
    </location>
</feature>
<dbReference type="FunFam" id="1.10.730.10:FF:000008">
    <property type="entry name" value="Arginine--tRNA ligase"/>
    <property type="match status" value="1"/>
</dbReference>
<keyword evidence="9 11" id="KW-0030">Aminoacyl-tRNA synthetase</keyword>
<dbReference type="InterPro" id="IPR001278">
    <property type="entry name" value="Arg-tRNA-ligase"/>
</dbReference>
<dbReference type="Pfam" id="PF05746">
    <property type="entry name" value="DALR_1"/>
    <property type="match status" value="1"/>
</dbReference>
<evidence type="ECO:0000259" key="14">
    <source>
        <dbReference type="SMART" id="SM01016"/>
    </source>
</evidence>
<evidence type="ECO:0000256" key="3">
    <source>
        <dbReference type="ARBA" id="ARBA00011245"/>
    </source>
</evidence>
<comment type="subunit">
    <text evidence="3 11">Monomer.</text>
</comment>
<dbReference type="InterPro" id="IPR001412">
    <property type="entry name" value="aa-tRNA-synth_I_CS"/>
</dbReference>
<dbReference type="Proteomes" id="UP000229740">
    <property type="component" value="Unassembled WGS sequence"/>
</dbReference>
<sequence length="555" mass="63387">MEELIREVLGDALNRAKEAGELNYECVPDIVLRRPPDKAQGDLASTIALQLASQLRRKPREVAECLVKHLETGHSPVQKCEIAGPGFINFFLNQDFWADELLQILKARDQFGRIDIGQQQKVQVEFVSTNPTGPLHVGHGRGAIVGDMTARVLAYAGYNVQREYYVNDAGSQMDKLGQSTWCRYMELQGKDVPFAEDGYQGEYIYDIAKKMIEEKGAVYVSMPYEEALPTFKRYACQEILQGIRENLERFNVTFDEWFSEQQLHDANAIESVVERLQSEGVMYEDGGAMWFKSTDYGDEKDRVVIRSDGRPTYFASDIAYHDNKFARGFQKVINVWGADHHGYVPRMKGVVRALGYEEDALEVILVQMVSLLRDGERVAMSTRSGKFITLAEVVDEVGVDATRFMFNMRRCDSQLEFDLELAKRHSRENPVYYVQYAHARICSIFRGADEQGIMLPETSEIDFRLLTLDEERELIARLRHFPKVIEVSARYLEPHRITYYVHDVASVFHAYYNKHRVVDTEDLPLSHARLALVQGIQIVLQNALALLGVSAPEQM</sequence>
<feature type="domain" description="Arginyl tRNA synthetase N-terminal" evidence="14">
    <location>
        <begin position="3"/>
        <end position="92"/>
    </location>
</feature>
<dbReference type="Gene3D" id="1.10.730.10">
    <property type="entry name" value="Isoleucyl-tRNA Synthetase, Domain 1"/>
    <property type="match status" value="1"/>
</dbReference>
<reference evidence="15 16" key="1">
    <citation type="submission" date="2017-10" db="EMBL/GenBank/DDBJ databases">
        <title>Novel microbial diversity and functional potential in the marine mammal oral microbiome.</title>
        <authorList>
            <person name="Dudek N.K."/>
            <person name="Sun C.L."/>
            <person name="Burstein D."/>
            <person name="Kantor R.S."/>
            <person name="Aliaga Goltsman D.S."/>
            <person name="Bik E.M."/>
            <person name="Thomas B.C."/>
            <person name="Banfield J.F."/>
            <person name="Relman D.A."/>
        </authorList>
    </citation>
    <scope>NUCLEOTIDE SEQUENCE [LARGE SCALE GENOMIC DNA]</scope>
    <source>
        <strain evidence="15">DOLZORAL124_49_17</strain>
    </source>
</reference>
<comment type="catalytic activity">
    <reaction evidence="10 11">
        <text>tRNA(Arg) + L-arginine + ATP = L-arginyl-tRNA(Arg) + AMP + diphosphate</text>
        <dbReference type="Rhea" id="RHEA:20301"/>
        <dbReference type="Rhea" id="RHEA-COMP:9658"/>
        <dbReference type="Rhea" id="RHEA-COMP:9673"/>
        <dbReference type="ChEBI" id="CHEBI:30616"/>
        <dbReference type="ChEBI" id="CHEBI:32682"/>
        <dbReference type="ChEBI" id="CHEBI:33019"/>
        <dbReference type="ChEBI" id="CHEBI:78442"/>
        <dbReference type="ChEBI" id="CHEBI:78513"/>
        <dbReference type="ChEBI" id="CHEBI:456215"/>
        <dbReference type="EC" id="6.1.1.19"/>
    </reaction>
</comment>
<dbReference type="PANTHER" id="PTHR11956">
    <property type="entry name" value="ARGINYL-TRNA SYNTHETASE"/>
    <property type="match status" value="1"/>
</dbReference>
<dbReference type="GO" id="GO:0005524">
    <property type="term" value="F:ATP binding"/>
    <property type="evidence" value="ECO:0007669"/>
    <property type="project" value="UniProtKB-UniRule"/>
</dbReference>
<accession>A0A2G6E621</accession>
<dbReference type="EC" id="6.1.1.19" evidence="11"/>
<evidence type="ECO:0000256" key="4">
    <source>
        <dbReference type="ARBA" id="ARBA00022490"/>
    </source>
</evidence>
<evidence type="ECO:0000256" key="11">
    <source>
        <dbReference type="HAMAP-Rule" id="MF_00123"/>
    </source>
</evidence>
<comment type="caution">
    <text evidence="11">Lacks conserved residue(s) required for the propagation of feature annotation.</text>
</comment>
<keyword evidence="5 11" id="KW-0436">Ligase</keyword>
<evidence type="ECO:0000256" key="2">
    <source>
        <dbReference type="ARBA" id="ARBA00005594"/>
    </source>
</evidence>
<keyword evidence="4 11" id="KW-0963">Cytoplasm</keyword>
<dbReference type="Pfam" id="PF03485">
    <property type="entry name" value="Arg_tRNA_synt_N"/>
    <property type="match status" value="1"/>
</dbReference>
<dbReference type="GO" id="GO:0004814">
    <property type="term" value="F:arginine-tRNA ligase activity"/>
    <property type="evidence" value="ECO:0007669"/>
    <property type="project" value="UniProtKB-UniRule"/>
</dbReference>
<dbReference type="EMBL" id="PDPS01000026">
    <property type="protein sequence ID" value="PID57520.1"/>
    <property type="molecule type" value="Genomic_DNA"/>
</dbReference>
<protein>
    <recommendedName>
        <fullName evidence="11">Arginine--tRNA ligase</fullName>
        <ecNumber evidence="11">6.1.1.19</ecNumber>
    </recommendedName>
    <alternativeName>
        <fullName evidence="11">Arginyl-tRNA synthetase</fullName>
        <shortName evidence="11">ArgRS</shortName>
    </alternativeName>
</protein>
<evidence type="ECO:0000259" key="13">
    <source>
        <dbReference type="SMART" id="SM00836"/>
    </source>
</evidence>
<dbReference type="AlphaFoldDB" id="A0A2G6E621"/>
<dbReference type="Gene3D" id="3.40.50.620">
    <property type="entry name" value="HUPs"/>
    <property type="match status" value="1"/>
</dbReference>
<dbReference type="PROSITE" id="PS00178">
    <property type="entry name" value="AA_TRNA_LIGASE_I"/>
    <property type="match status" value="1"/>
</dbReference>
<dbReference type="SMART" id="SM01016">
    <property type="entry name" value="Arg_tRNA_synt_N"/>
    <property type="match status" value="1"/>
</dbReference>
<evidence type="ECO:0000256" key="8">
    <source>
        <dbReference type="ARBA" id="ARBA00022917"/>
    </source>
</evidence>
<dbReference type="InterPro" id="IPR014729">
    <property type="entry name" value="Rossmann-like_a/b/a_fold"/>
</dbReference>
<dbReference type="SUPFAM" id="SSF47323">
    <property type="entry name" value="Anticodon-binding domain of a subclass of class I aminoacyl-tRNA synthetases"/>
    <property type="match status" value="1"/>
</dbReference>
<evidence type="ECO:0000256" key="6">
    <source>
        <dbReference type="ARBA" id="ARBA00022741"/>
    </source>
</evidence>
<dbReference type="InterPro" id="IPR005148">
    <property type="entry name" value="Arg-tRNA-synth_N"/>
</dbReference>
<evidence type="ECO:0000256" key="9">
    <source>
        <dbReference type="ARBA" id="ARBA00023146"/>
    </source>
</evidence>
<comment type="similarity">
    <text evidence="2 11 12">Belongs to the class-I aminoacyl-tRNA synthetase family.</text>
</comment>
<keyword evidence="8 11" id="KW-0648">Protein biosynthesis</keyword>
<evidence type="ECO:0000313" key="15">
    <source>
        <dbReference type="EMBL" id="PID57520.1"/>
    </source>
</evidence>
<keyword evidence="7 11" id="KW-0067">ATP-binding</keyword>